<reference evidence="2 3" key="1">
    <citation type="journal article" date="2011" name="Plasmid">
        <title>Streptomyces turgidiscabies Car8 contains a modular pathogenicity island that shares virulence genes with other actinobacterial plant pathogens.</title>
        <authorList>
            <person name="Huguet-Tapia J.C."/>
            <person name="Badger J.H."/>
            <person name="Loria R."/>
            <person name="Pettis G.S."/>
        </authorList>
    </citation>
    <scope>NUCLEOTIDE SEQUENCE [LARGE SCALE GENOMIC DNA]</scope>
    <source>
        <strain evidence="2 3">Car8</strain>
    </source>
</reference>
<evidence type="ECO:0000313" key="2">
    <source>
        <dbReference type="EMBL" id="ELP67695.1"/>
    </source>
</evidence>
<dbReference type="EMBL" id="AEJB01000272">
    <property type="protein sequence ID" value="ELP67695.1"/>
    <property type="molecule type" value="Genomic_DNA"/>
</dbReference>
<sequence>MPYNGGRPTHHPDPEDPMTTHPTPDRLRALHLLEAADFLRDAHFRDGLTVQEIGTALRHMADEADPMVGSLAREGFGLDEIAAMPVVPPVAADRAGLRERIAEALYRHEWPHKQIWQQALAMDRETFLAQADAVLAALFGPIPAGTDTATWTAIRAIQLMNEAGRNAAVLPPAADRAAVLREAADIAQSLRQFEPATGARKPAQVSENVGILRVADELRRLADEAQDEQQAQQGGAETRDALMAAHVALAEQAVTDTLMGQSLADTAGLVKILTDLDRCRHGRHEGDPCGPADDCNGTSAGNPWLRPGMVIGHGLRGDQIVMPDRDHKHDPKAWRVQTDGGEQR</sequence>
<dbReference type="Proteomes" id="UP000010931">
    <property type="component" value="Unassembled WGS sequence"/>
</dbReference>
<comment type="caution">
    <text evidence="2">The sequence shown here is derived from an EMBL/GenBank/DDBJ whole genome shotgun (WGS) entry which is preliminary data.</text>
</comment>
<feature type="region of interest" description="Disordered" evidence="1">
    <location>
        <begin position="1"/>
        <end position="24"/>
    </location>
</feature>
<evidence type="ECO:0000256" key="1">
    <source>
        <dbReference type="SAM" id="MobiDB-lite"/>
    </source>
</evidence>
<proteinExistence type="predicted"/>
<keyword evidence="3" id="KW-1185">Reference proteome</keyword>
<dbReference type="AlphaFoldDB" id="L7FAK6"/>
<gene>
    <name evidence="2" type="ORF">STRTUCAR8_08603</name>
</gene>
<organism evidence="2 3">
    <name type="scientific">Streptomyces turgidiscabies (strain Car8)</name>
    <dbReference type="NCBI Taxonomy" id="698760"/>
    <lineage>
        <taxon>Bacteria</taxon>
        <taxon>Bacillati</taxon>
        <taxon>Actinomycetota</taxon>
        <taxon>Actinomycetes</taxon>
        <taxon>Kitasatosporales</taxon>
        <taxon>Streptomycetaceae</taxon>
        <taxon>Streptomyces</taxon>
    </lineage>
</organism>
<name>L7FAK6_STRT8</name>
<protein>
    <submittedName>
        <fullName evidence="2">Uncharacterized protein</fullName>
    </submittedName>
</protein>
<evidence type="ECO:0000313" key="3">
    <source>
        <dbReference type="Proteomes" id="UP000010931"/>
    </source>
</evidence>
<dbReference type="PATRIC" id="fig|698760.3.peg.3617"/>
<accession>L7FAK6</accession>
<feature type="compositionally biased region" description="Basic and acidic residues" evidence="1">
    <location>
        <begin position="324"/>
        <end position="333"/>
    </location>
</feature>
<feature type="region of interest" description="Disordered" evidence="1">
    <location>
        <begin position="324"/>
        <end position="344"/>
    </location>
</feature>